<dbReference type="AlphaFoldDB" id="A0AAP0LTX4"/>
<feature type="compositionally biased region" description="Low complexity" evidence="5">
    <location>
        <begin position="366"/>
        <end position="399"/>
    </location>
</feature>
<feature type="compositionally biased region" description="Low complexity" evidence="5">
    <location>
        <begin position="349"/>
        <end position="359"/>
    </location>
</feature>
<dbReference type="PANTHER" id="PTHR46215:SF15">
    <property type="entry name" value="DIRIGENT PROTEIN 24"/>
    <property type="match status" value="1"/>
</dbReference>
<dbReference type="InterPro" id="IPR004265">
    <property type="entry name" value="Dirigent"/>
</dbReference>
<keyword evidence="4" id="KW-0732">Signal</keyword>
<dbReference type="InterPro" id="IPR044859">
    <property type="entry name" value="Allene_oxi_cyc_Dirigent"/>
</dbReference>
<dbReference type="PANTHER" id="PTHR46215">
    <property type="entry name" value="DIRIGENT PROTEIN 24-RELATED"/>
    <property type="match status" value="1"/>
</dbReference>
<evidence type="ECO:0000313" key="7">
    <source>
        <dbReference type="Proteomes" id="UP001428341"/>
    </source>
</evidence>
<comment type="caution">
    <text evidence="6">The sequence shown here is derived from an EMBL/GenBank/DDBJ whole genome shotgun (WGS) entry which is preliminary data.</text>
</comment>
<feature type="chain" id="PRO_5042666927" description="Dirigent protein" evidence="4">
    <location>
        <begin position="27"/>
        <end position="642"/>
    </location>
</feature>
<comment type="subunit">
    <text evidence="2 4">Homodimer.</text>
</comment>
<sequence>MANKLPSSIALLLLLMFMINNQSSSARNLGNTAPSHRHHHHNNRHKITFLIKDVLNVNVTTKSKPATTKVTSQLPFPKPLGLFPPIDGIPIYESDPSVPVPGLSTQTLDVSNFGLFFPPRATLQELEFGTLMAIDEDLLGSSGSRSQEVLGKAQGIYVASSEDGTSHMMAMTASFANGSEFKDGLRFFGVHRKDGAESHIAVIGGTGKYDGANGYATVKAVSAGSAAGLEQDANNKHQVQCPELQHCTVQLLNTLLRNPETKMQAFIFTSKAIKATISLLFLGIALRCANSARILDEVDPQPPVIADSPEPTNPVATTVPPTTTLPSGQFPATAAPDATPDDDSDAPEAEAPTEVTPPIDNDDDAAAPVDDVAPLPAGPTTSSPSGPASPAVAATATVASPGPQTPPLCFFMHDILGGSHPSARVVTGIIADTEINGIPFSKSNDNFFPVQGGTPLLTQNNLNDIINPDNVPFLTGLNGAQPSTVLQDTGTSNIVNGDDNQPFVSAGQLPNGVTLQKLMFGTITVIDDELTEGHELGSGVIGKAQGFYLASSLDGTSQTIALTALLHGEEHDHDHHDVLDTISFFGVYRTASHESQVAVIGGSGKYENAKGYATVETIHQEDQHTTDGVDTIVKFSVYLTDA</sequence>
<keyword evidence="7" id="KW-1185">Reference proteome</keyword>
<name>A0AAP0LTX4_9ROSI</name>
<dbReference type="GO" id="GO:0048046">
    <property type="term" value="C:apoplast"/>
    <property type="evidence" value="ECO:0007669"/>
    <property type="project" value="UniProtKB-SubCell"/>
</dbReference>
<proteinExistence type="inferred from homology"/>
<comment type="similarity">
    <text evidence="1 4">Belongs to the plant dirigent protein family.</text>
</comment>
<protein>
    <recommendedName>
        <fullName evidence="4">Dirigent protein</fullName>
    </recommendedName>
</protein>
<evidence type="ECO:0000256" key="4">
    <source>
        <dbReference type="RuleBase" id="RU363099"/>
    </source>
</evidence>
<feature type="region of interest" description="Disordered" evidence="5">
    <location>
        <begin position="301"/>
        <end position="399"/>
    </location>
</feature>
<evidence type="ECO:0000256" key="1">
    <source>
        <dbReference type="ARBA" id="ARBA00010746"/>
    </source>
</evidence>
<keyword evidence="3 4" id="KW-0964">Secreted</keyword>
<dbReference type="Gene3D" id="2.40.480.10">
    <property type="entry name" value="Allene oxide cyclase-like"/>
    <property type="match status" value="2"/>
</dbReference>
<dbReference type="Proteomes" id="UP001428341">
    <property type="component" value="Unassembled WGS sequence"/>
</dbReference>
<comment type="subcellular location">
    <subcellularLocation>
        <location evidence="4">Secreted</location>
        <location evidence="4">Extracellular space</location>
        <location evidence="4">Apoplast</location>
    </subcellularLocation>
</comment>
<dbReference type="GO" id="GO:0009699">
    <property type="term" value="P:phenylpropanoid biosynthetic process"/>
    <property type="evidence" value="ECO:0007669"/>
    <property type="project" value="UniProtKB-ARBA"/>
</dbReference>
<keyword evidence="4" id="KW-0052">Apoplast</keyword>
<accession>A0AAP0LTX4</accession>
<evidence type="ECO:0000256" key="2">
    <source>
        <dbReference type="ARBA" id="ARBA00011738"/>
    </source>
</evidence>
<reference evidence="6 7" key="1">
    <citation type="submission" date="2024-05" db="EMBL/GenBank/DDBJ databases">
        <title>Haplotype-resolved chromosome-level genome assembly of Huyou (Citrus changshanensis).</title>
        <authorList>
            <person name="Miao C."/>
            <person name="Chen W."/>
            <person name="Wu Y."/>
            <person name="Wang L."/>
            <person name="Zhao S."/>
            <person name="Grierson D."/>
            <person name="Xu C."/>
            <person name="Chen K."/>
        </authorList>
    </citation>
    <scope>NUCLEOTIDE SEQUENCE [LARGE SCALE GENOMIC DNA]</scope>
    <source>
        <strain evidence="6">01-14</strain>
        <tissue evidence="6">Leaf</tissue>
    </source>
</reference>
<feature type="signal peptide" evidence="4">
    <location>
        <begin position="1"/>
        <end position="26"/>
    </location>
</feature>
<gene>
    <name evidence="6" type="ORF">WN944_018347</name>
</gene>
<evidence type="ECO:0000313" key="6">
    <source>
        <dbReference type="EMBL" id="KAK9186958.1"/>
    </source>
</evidence>
<evidence type="ECO:0000256" key="5">
    <source>
        <dbReference type="SAM" id="MobiDB-lite"/>
    </source>
</evidence>
<organism evidence="6 7">
    <name type="scientific">Citrus x changshan-huyou</name>
    <dbReference type="NCBI Taxonomy" id="2935761"/>
    <lineage>
        <taxon>Eukaryota</taxon>
        <taxon>Viridiplantae</taxon>
        <taxon>Streptophyta</taxon>
        <taxon>Embryophyta</taxon>
        <taxon>Tracheophyta</taxon>
        <taxon>Spermatophyta</taxon>
        <taxon>Magnoliopsida</taxon>
        <taxon>eudicotyledons</taxon>
        <taxon>Gunneridae</taxon>
        <taxon>Pentapetalae</taxon>
        <taxon>rosids</taxon>
        <taxon>malvids</taxon>
        <taxon>Sapindales</taxon>
        <taxon>Rutaceae</taxon>
        <taxon>Aurantioideae</taxon>
        <taxon>Citrus</taxon>
    </lineage>
</organism>
<dbReference type="EMBL" id="JBCGBO010000007">
    <property type="protein sequence ID" value="KAK9186958.1"/>
    <property type="molecule type" value="Genomic_DNA"/>
</dbReference>
<feature type="compositionally biased region" description="Acidic residues" evidence="5">
    <location>
        <begin position="339"/>
        <end position="348"/>
    </location>
</feature>
<evidence type="ECO:0000256" key="3">
    <source>
        <dbReference type="ARBA" id="ARBA00022525"/>
    </source>
</evidence>
<dbReference type="Pfam" id="PF03018">
    <property type="entry name" value="Dirigent"/>
    <property type="match status" value="2"/>
</dbReference>
<feature type="compositionally biased region" description="Low complexity" evidence="5">
    <location>
        <begin position="309"/>
        <end position="338"/>
    </location>
</feature>
<comment type="function">
    <text evidence="4">Dirigent proteins impart stereoselectivity on the phenoxy radical-coupling reaction, yielding optically active lignans from two molecules of coniferyl alcohol in the biosynthesis of lignans, flavonolignans, and alkaloids and thus plays a central role in plant secondary metabolism.</text>
</comment>